<dbReference type="PANTHER" id="PTHR38468">
    <property type="entry name" value="SLL0939 PROTEIN"/>
    <property type="match status" value="1"/>
</dbReference>
<dbReference type="EMBL" id="AP025732">
    <property type="protein sequence ID" value="BDI14447.1"/>
    <property type="molecule type" value="Genomic_DNA"/>
</dbReference>
<evidence type="ECO:0000256" key="1">
    <source>
        <dbReference type="SAM" id="Phobius"/>
    </source>
</evidence>
<name>A0ABM7YUZ5_NOSCO</name>
<evidence type="ECO:0008006" key="4">
    <source>
        <dbReference type="Google" id="ProtNLM"/>
    </source>
</evidence>
<organism evidence="2 3">
    <name type="scientific">Nostoc cf. commune SO-36</name>
    <dbReference type="NCBI Taxonomy" id="449208"/>
    <lineage>
        <taxon>Bacteria</taxon>
        <taxon>Bacillati</taxon>
        <taxon>Cyanobacteriota</taxon>
        <taxon>Cyanophyceae</taxon>
        <taxon>Nostocales</taxon>
        <taxon>Nostocaceae</taxon>
        <taxon>Nostoc</taxon>
    </lineage>
</organism>
<dbReference type="InterPro" id="IPR012427">
    <property type="entry name" value="DUF1622"/>
</dbReference>
<keyword evidence="1" id="KW-0472">Membrane</keyword>
<dbReference type="Pfam" id="PF07784">
    <property type="entry name" value="DUF1622"/>
    <property type="match status" value="1"/>
</dbReference>
<accession>A0ABM7YUZ5</accession>
<dbReference type="RefSeq" id="WP_251958031.1">
    <property type="nucleotide sequence ID" value="NZ_AP025732.1"/>
</dbReference>
<dbReference type="Proteomes" id="UP001055453">
    <property type="component" value="Chromosome"/>
</dbReference>
<keyword evidence="1" id="KW-0812">Transmembrane</keyword>
<keyword evidence="3" id="KW-1185">Reference proteome</keyword>
<sequence length="130" mass="14336">MVEIIKPFAEWCSAIIEAFGIGIIAAFAVYSIVMSIVRLLKRRQINTIIKEGRQNLGRGLLAGLEFLVASDIIHTVAVNLTFETIGVLSIIVLIRTFLSFTLELELTGHVALAKRKKILSNQGSMPVELE</sequence>
<protein>
    <recommendedName>
        <fullName evidence="4">DUF1622 domain-containing protein</fullName>
    </recommendedName>
</protein>
<evidence type="ECO:0000313" key="3">
    <source>
        <dbReference type="Proteomes" id="UP001055453"/>
    </source>
</evidence>
<evidence type="ECO:0000313" key="2">
    <source>
        <dbReference type="EMBL" id="BDI14447.1"/>
    </source>
</evidence>
<proteinExistence type="predicted"/>
<keyword evidence="1" id="KW-1133">Transmembrane helix</keyword>
<gene>
    <name evidence="2" type="ORF">ANSO36C_02490</name>
</gene>
<feature type="transmembrane region" description="Helical" evidence="1">
    <location>
        <begin position="18"/>
        <end position="40"/>
    </location>
</feature>
<reference evidence="2" key="1">
    <citation type="submission" date="2022-04" db="EMBL/GenBank/DDBJ databases">
        <title>Complete genome sequence of a cyanobacterium, Nostoc sp. SO-36, isolated in Antarctica.</title>
        <authorList>
            <person name="Kanesaki Y."/>
            <person name="Effendi D."/>
            <person name="Sakamoto T."/>
            <person name="Ohtani S."/>
            <person name="Awai K."/>
        </authorList>
    </citation>
    <scope>NUCLEOTIDE SEQUENCE</scope>
    <source>
        <strain evidence="2">SO-36</strain>
    </source>
</reference>
<dbReference type="PANTHER" id="PTHR38468:SF1">
    <property type="entry name" value="SLL0939 PROTEIN"/>
    <property type="match status" value="1"/>
</dbReference>